<reference evidence="2 4" key="1">
    <citation type="submission" date="2014-02" db="EMBL/GenBank/DDBJ databases">
        <title>Expanding our view of genomic diversity in Candidatus Accumulibacter clades.</title>
        <authorList>
            <person name="Skennerton C.T."/>
            <person name="Barr J.J."/>
            <person name="Slater F.R."/>
            <person name="Bond P.L."/>
            <person name="Tyson G.W."/>
        </authorList>
    </citation>
    <scope>NUCLEOTIDE SEQUENCE [LARGE SCALE GENOMIC DNA]</scope>
    <source>
        <strain evidence="4">SK-02</strain>
    </source>
</reference>
<accession>A0A080MBT7</accession>
<accession>A0A7D5N8C9</accession>
<sequence length="83" mass="9307">MSTEELKQAIKNYIIQEFLPGENPENVTDNLPLISSGILDSIATLKLVLFIEERFGITLEAHETDKENMDTLAQMVATIEAKQ</sequence>
<proteinExistence type="predicted"/>
<organism evidence="2 4">
    <name type="scientific">Candidatus Accumulibacter cognatus</name>
    <dbReference type="NCBI Taxonomy" id="2954383"/>
    <lineage>
        <taxon>Bacteria</taxon>
        <taxon>Pseudomonadati</taxon>
        <taxon>Pseudomonadota</taxon>
        <taxon>Betaproteobacteria</taxon>
        <taxon>Candidatus Accumulibacter</taxon>
    </lineage>
</organism>
<dbReference type="Pfam" id="PF00550">
    <property type="entry name" value="PP-binding"/>
    <property type="match status" value="1"/>
</dbReference>
<dbReference type="Proteomes" id="UP000509684">
    <property type="component" value="Chromosome"/>
</dbReference>
<feature type="domain" description="Carrier" evidence="1">
    <location>
        <begin position="1"/>
        <end position="83"/>
    </location>
</feature>
<dbReference type="STRING" id="1453999.AW06_000712"/>
<reference evidence="3 5" key="2">
    <citation type="journal article" date="2019" name="Microbiome">
        <title>Annotated bacterial chromosomes from frame-shift-corrected long-read metagenomic data.</title>
        <authorList>
            <person name="Arumugam K."/>
            <person name="Bagci C."/>
            <person name="Bessarab I."/>
            <person name="Beier S."/>
            <person name="Buchfink B."/>
            <person name="Gorska A."/>
            <person name="Qiu G."/>
            <person name="Huson D.H."/>
            <person name="Williams R.B.H."/>
        </authorList>
    </citation>
    <scope>NUCLEOTIDE SEQUENCE [LARGE SCALE GENOMIC DNA]</scope>
    <source>
        <strain evidence="3">SSA1</strain>
    </source>
</reference>
<dbReference type="SUPFAM" id="SSF47336">
    <property type="entry name" value="ACP-like"/>
    <property type="match status" value="1"/>
</dbReference>
<dbReference type="KEGG" id="acog:HWD57_01825"/>
<keyword evidence="2" id="KW-0436">Ligase</keyword>
<gene>
    <name evidence="2" type="primary">dltC</name>
    <name evidence="2" type="ORF">AW06_000712</name>
    <name evidence="3" type="ORF">HWD57_01825</name>
</gene>
<name>A0A080MBT7_9PROT</name>
<dbReference type="Proteomes" id="UP000021315">
    <property type="component" value="Unassembled WGS sequence"/>
</dbReference>
<dbReference type="EMBL" id="JDST02000013">
    <property type="protein sequence ID" value="KFB77920.1"/>
    <property type="molecule type" value="Genomic_DNA"/>
</dbReference>
<evidence type="ECO:0000313" key="3">
    <source>
        <dbReference type="EMBL" id="QLH48666.1"/>
    </source>
</evidence>
<keyword evidence="4" id="KW-1185">Reference proteome</keyword>
<dbReference type="InterPro" id="IPR009081">
    <property type="entry name" value="PP-bd_ACP"/>
</dbReference>
<evidence type="ECO:0000313" key="5">
    <source>
        <dbReference type="Proteomes" id="UP000509684"/>
    </source>
</evidence>
<evidence type="ECO:0000313" key="2">
    <source>
        <dbReference type="EMBL" id="KFB77920.1"/>
    </source>
</evidence>
<dbReference type="RefSeq" id="WP_034945536.1">
    <property type="nucleotide sequence ID" value="NZ_JDST02000013.1"/>
</dbReference>
<evidence type="ECO:0000259" key="1">
    <source>
        <dbReference type="PROSITE" id="PS50075"/>
    </source>
</evidence>
<dbReference type="PROSITE" id="PS50075">
    <property type="entry name" value="CARRIER"/>
    <property type="match status" value="1"/>
</dbReference>
<evidence type="ECO:0000313" key="4">
    <source>
        <dbReference type="Proteomes" id="UP000021315"/>
    </source>
</evidence>
<dbReference type="InterPro" id="IPR036736">
    <property type="entry name" value="ACP-like_sf"/>
</dbReference>
<dbReference type="Gene3D" id="1.10.1200.10">
    <property type="entry name" value="ACP-like"/>
    <property type="match status" value="1"/>
</dbReference>
<dbReference type="EMBL" id="CP058708">
    <property type="protein sequence ID" value="QLH48666.1"/>
    <property type="molecule type" value="Genomic_DNA"/>
</dbReference>
<dbReference type="AlphaFoldDB" id="A0A080MBT7"/>
<reference evidence="3" key="3">
    <citation type="submission" date="2020-06" db="EMBL/GenBank/DDBJ databases">
        <authorList>
            <person name="Arumugam K."/>
            <person name="Besarab I."/>
            <person name="Haryono M."/>
            <person name="Bagci C."/>
            <person name="Beier S."/>
            <person name="Buchfink B."/>
            <person name="Gorska A."/>
            <person name="Qiu G."/>
            <person name="Huson D.H."/>
            <person name="Williams R.B."/>
        </authorList>
    </citation>
    <scope>NUCLEOTIDE SEQUENCE</scope>
    <source>
        <strain evidence="3">SSA1</strain>
    </source>
</reference>
<dbReference type="GO" id="GO:0016874">
    <property type="term" value="F:ligase activity"/>
    <property type="evidence" value="ECO:0007669"/>
    <property type="project" value="UniProtKB-KW"/>
</dbReference>
<protein>
    <submittedName>
        <fullName evidence="3">Acyl carrier protein</fullName>
    </submittedName>
    <submittedName>
        <fullName evidence="2">D-alanine--poly(Phosphoribitol) ligase subunit 2</fullName>
        <ecNumber evidence="2">6.1.1.13</ecNumber>
    </submittedName>
</protein>
<dbReference type="EC" id="6.1.1.13" evidence="2"/>